<dbReference type="CDD" id="cd06223">
    <property type="entry name" value="PRTases_typeI"/>
    <property type="match status" value="1"/>
</dbReference>
<dbReference type="STRING" id="272123.Anacy_0924"/>
<dbReference type="InterPro" id="IPR000836">
    <property type="entry name" value="PRTase_dom"/>
</dbReference>
<dbReference type="EMBL" id="CP003659">
    <property type="protein sequence ID" value="AFZ56500.1"/>
    <property type="molecule type" value="Genomic_DNA"/>
</dbReference>
<dbReference type="GO" id="GO:0006281">
    <property type="term" value="P:DNA repair"/>
    <property type="evidence" value="ECO:0007669"/>
    <property type="project" value="TreeGrafter"/>
</dbReference>
<dbReference type="PATRIC" id="fig|272123.3.peg.1013"/>
<comment type="catalytic activity">
    <reaction evidence="8">
        <text>Couples ATP hydrolysis with the unwinding of duplex DNA by translocating in the 3'-5' direction.</text>
        <dbReference type="EC" id="5.6.2.4"/>
    </reaction>
</comment>
<feature type="domain" description="Helicase ATP-binding" evidence="10">
    <location>
        <begin position="53"/>
        <end position="228"/>
    </location>
</feature>
<sequence length="719" mass="81177">MTNAGYLLCYNSMINGYPAYMTTILKEKALLLLRQALNNPNADFRDGQWEAIEELLLNKSRLLVVQRTGWGKSLVYFLATRLLRDQGAGCTLLISPLLALMRNQISAAQRIRVKAETINSSNTDNWSFIETKLLANQVDILLISPERLANEEFRENILLPLSQKIGLFVVDEAHCISDWGHDFRPDYRRIVRILQALPQNIPVLTTTATANNRVVDDIKAQLGANLRISRGDLTRKSLRLQNIYLPSQAARLAWLAQYLPQLPGSGIIYALTVRDAQRVADWLKTQNISAKAYYGDLDTEVRISLENELLNNQIKVLVATTALGMGFDKPDLGFVIHYQRPGSVVHYYQQVGRAGRAVETAYGILLSGDEDEEITNYFINTAFPPEIHTQKVLNELENAVDGFSIPQLEQKLNLSRGQIDKVLKILSLEYPAPVSKQGSKWYLNPVNYQYNTEKIELLTQIRRNEQARMLDYMKSQQCLMAFLAAELDDPNPEECGRCAVCLGKPLLPETFSDELVNKAILYLRRSSQIIEPRKQWPPQALLVYRFSGNIKANLKAEVGRTLSLWDDAGWGELVKRGKYQDNNFDDALVQATVEMIQHWKPQPFPTWVTCVPSLNRPELVPNFAQRLADKLGLPFKPIVRKIHPTQLQKKMSNSYQQAHNLDGSFAIESWKGISGNVLLIDDIVDSRWTFTVIAALLRNAGSGLVYPVALALNSLGQSD</sequence>
<dbReference type="Gene3D" id="3.40.50.300">
    <property type="entry name" value="P-loop containing nucleotide triphosphate hydrolases"/>
    <property type="match status" value="2"/>
</dbReference>
<evidence type="ECO:0000259" key="10">
    <source>
        <dbReference type="PROSITE" id="PS51192"/>
    </source>
</evidence>
<proteinExistence type="inferred from homology"/>
<dbReference type="InterPro" id="IPR027417">
    <property type="entry name" value="P-loop_NTPase"/>
</dbReference>
<evidence type="ECO:0000256" key="1">
    <source>
        <dbReference type="ARBA" id="ARBA00005446"/>
    </source>
</evidence>
<dbReference type="Proteomes" id="UP000010474">
    <property type="component" value="Chromosome"/>
</dbReference>
<feature type="domain" description="Helicase C-terminal" evidence="11">
    <location>
        <begin position="254"/>
        <end position="404"/>
    </location>
</feature>
<accession>K9ZDP3</accession>
<keyword evidence="4 12" id="KW-0347">Helicase</keyword>
<dbReference type="InterPro" id="IPR004589">
    <property type="entry name" value="DNA_helicase_ATP-dep_RecQ"/>
</dbReference>
<dbReference type="SMART" id="SM00490">
    <property type="entry name" value="HELICc"/>
    <property type="match status" value="1"/>
</dbReference>
<dbReference type="GO" id="GO:0006310">
    <property type="term" value="P:DNA recombination"/>
    <property type="evidence" value="ECO:0007669"/>
    <property type="project" value="InterPro"/>
</dbReference>
<gene>
    <name evidence="12" type="ordered locus">Anacy_0924</name>
</gene>
<reference evidence="13" key="1">
    <citation type="journal article" date="2013" name="Proc. Natl. Acad. Sci. U.S.A.">
        <title>Improving the coverage of the cyanobacterial phylum using diversity-driven genome sequencing.</title>
        <authorList>
            <person name="Shih P.M."/>
            <person name="Wu D."/>
            <person name="Latifi A."/>
            <person name="Axen S.D."/>
            <person name="Fewer D.P."/>
            <person name="Talla E."/>
            <person name="Calteau A."/>
            <person name="Cai F."/>
            <person name="Tandeau de Marsac N."/>
            <person name="Rippka R."/>
            <person name="Herdman M."/>
            <person name="Sivonen K."/>
            <person name="Coursin T."/>
            <person name="Laurent T."/>
            <person name="Goodwin L."/>
            <person name="Nolan M."/>
            <person name="Davenport K.W."/>
            <person name="Han C.S."/>
            <person name="Rubin E.M."/>
            <person name="Eisen J.A."/>
            <person name="Woyke T."/>
            <person name="Gugger M."/>
            <person name="Kerfeld C.A."/>
        </authorList>
    </citation>
    <scope>NUCLEOTIDE SEQUENCE [LARGE SCALE GENOMIC DNA]</scope>
    <source>
        <strain evidence="13">ATCC 27899 / PCC 7122</strain>
    </source>
</reference>
<evidence type="ECO:0000313" key="12">
    <source>
        <dbReference type="EMBL" id="AFZ56500.1"/>
    </source>
</evidence>
<keyword evidence="5" id="KW-0067">ATP-binding</keyword>
<dbReference type="CDD" id="cd18018">
    <property type="entry name" value="DEXHc_RecQ4-like"/>
    <property type="match status" value="1"/>
</dbReference>
<evidence type="ECO:0000256" key="9">
    <source>
        <dbReference type="ARBA" id="ARBA00034808"/>
    </source>
</evidence>
<evidence type="ECO:0000256" key="3">
    <source>
        <dbReference type="ARBA" id="ARBA00022801"/>
    </source>
</evidence>
<dbReference type="Gene3D" id="3.40.50.2020">
    <property type="match status" value="1"/>
</dbReference>
<evidence type="ECO:0000259" key="11">
    <source>
        <dbReference type="PROSITE" id="PS51194"/>
    </source>
</evidence>
<dbReference type="AlphaFoldDB" id="K9ZDP3"/>
<evidence type="ECO:0000313" key="13">
    <source>
        <dbReference type="Proteomes" id="UP000010474"/>
    </source>
</evidence>
<dbReference type="GO" id="GO:0016787">
    <property type="term" value="F:hydrolase activity"/>
    <property type="evidence" value="ECO:0007669"/>
    <property type="project" value="UniProtKB-KW"/>
</dbReference>
<protein>
    <recommendedName>
        <fullName evidence="9">DNA 3'-5' helicase</fullName>
        <ecNumber evidence="9">5.6.2.4</ecNumber>
    </recommendedName>
</protein>
<dbReference type="SUPFAM" id="SSF52540">
    <property type="entry name" value="P-loop containing nucleoside triphosphate hydrolases"/>
    <property type="match status" value="1"/>
</dbReference>
<dbReference type="InterPro" id="IPR002464">
    <property type="entry name" value="DNA/RNA_helicase_DEAH_CS"/>
</dbReference>
<dbReference type="InterPro" id="IPR001650">
    <property type="entry name" value="Helicase_C-like"/>
</dbReference>
<dbReference type="Pfam" id="PF00270">
    <property type="entry name" value="DEAD"/>
    <property type="match status" value="1"/>
</dbReference>
<dbReference type="PANTHER" id="PTHR13710:SF105">
    <property type="entry name" value="ATP-DEPENDENT DNA HELICASE Q1"/>
    <property type="match status" value="1"/>
</dbReference>
<dbReference type="PROSITE" id="PS51194">
    <property type="entry name" value="HELICASE_CTER"/>
    <property type="match status" value="1"/>
</dbReference>
<dbReference type="eggNOG" id="COG1040">
    <property type="taxonomic scope" value="Bacteria"/>
</dbReference>
<dbReference type="GO" id="GO:0043590">
    <property type="term" value="C:bacterial nucleoid"/>
    <property type="evidence" value="ECO:0007669"/>
    <property type="project" value="TreeGrafter"/>
</dbReference>
<name>K9ZDP3_ANACC</name>
<keyword evidence="3 12" id="KW-0378">Hydrolase</keyword>
<dbReference type="SMART" id="SM00487">
    <property type="entry name" value="DEXDc"/>
    <property type="match status" value="1"/>
</dbReference>
<dbReference type="PROSITE" id="PS51192">
    <property type="entry name" value="HELICASE_ATP_BIND_1"/>
    <property type="match status" value="1"/>
</dbReference>
<evidence type="ECO:0000256" key="5">
    <source>
        <dbReference type="ARBA" id="ARBA00022840"/>
    </source>
</evidence>
<keyword evidence="13" id="KW-1185">Reference proteome</keyword>
<evidence type="ECO:0000256" key="2">
    <source>
        <dbReference type="ARBA" id="ARBA00022741"/>
    </source>
</evidence>
<evidence type="ECO:0000256" key="7">
    <source>
        <dbReference type="ARBA" id="ARBA00023235"/>
    </source>
</evidence>
<dbReference type="KEGG" id="acy:Anacy_0924"/>
<evidence type="ECO:0000256" key="4">
    <source>
        <dbReference type="ARBA" id="ARBA00022806"/>
    </source>
</evidence>
<dbReference type="InterPro" id="IPR011545">
    <property type="entry name" value="DEAD/DEAH_box_helicase_dom"/>
</dbReference>
<dbReference type="SUPFAM" id="SSF53271">
    <property type="entry name" value="PRTase-like"/>
    <property type="match status" value="1"/>
</dbReference>
<dbReference type="Pfam" id="PF00271">
    <property type="entry name" value="Helicase_C"/>
    <property type="match status" value="1"/>
</dbReference>
<dbReference type="PANTHER" id="PTHR13710">
    <property type="entry name" value="DNA HELICASE RECQ FAMILY MEMBER"/>
    <property type="match status" value="1"/>
</dbReference>
<comment type="similarity">
    <text evidence="1">Belongs to the helicase family. RecQ subfamily.</text>
</comment>
<keyword evidence="2" id="KW-0547">Nucleotide-binding</keyword>
<organism evidence="12 13">
    <name type="scientific">Anabaena cylindrica (strain ATCC 27899 / PCC 7122)</name>
    <dbReference type="NCBI Taxonomy" id="272123"/>
    <lineage>
        <taxon>Bacteria</taxon>
        <taxon>Bacillati</taxon>
        <taxon>Cyanobacteriota</taxon>
        <taxon>Cyanophyceae</taxon>
        <taxon>Nostocales</taxon>
        <taxon>Nostocaceae</taxon>
        <taxon>Anabaena</taxon>
    </lineage>
</organism>
<keyword evidence="7" id="KW-0413">Isomerase</keyword>
<dbReference type="PROSITE" id="PS00690">
    <property type="entry name" value="DEAH_ATP_HELICASE"/>
    <property type="match status" value="1"/>
</dbReference>
<evidence type="ECO:0000256" key="6">
    <source>
        <dbReference type="ARBA" id="ARBA00023125"/>
    </source>
</evidence>
<dbReference type="EC" id="5.6.2.4" evidence="9"/>
<dbReference type="GO" id="GO:0003677">
    <property type="term" value="F:DNA binding"/>
    <property type="evidence" value="ECO:0007669"/>
    <property type="project" value="UniProtKB-KW"/>
</dbReference>
<dbReference type="InterPro" id="IPR014001">
    <property type="entry name" value="Helicase_ATP-bd"/>
</dbReference>
<dbReference type="InterPro" id="IPR029057">
    <property type="entry name" value="PRTase-like"/>
</dbReference>
<dbReference type="GO" id="GO:0005524">
    <property type="term" value="F:ATP binding"/>
    <property type="evidence" value="ECO:0007669"/>
    <property type="project" value="UniProtKB-KW"/>
</dbReference>
<dbReference type="GO" id="GO:0009378">
    <property type="term" value="F:four-way junction helicase activity"/>
    <property type="evidence" value="ECO:0007669"/>
    <property type="project" value="TreeGrafter"/>
</dbReference>
<dbReference type="GO" id="GO:0030894">
    <property type="term" value="C:replisome"/>
    <property type="evidence" value="ECO:0007669"/>
    <property type="project" value="TreeGrafter"/>
</dbReference>
<keyword evidence="6" id="KW-0238">DNA-binding</keyword>
<evidence type="ECO:0000256" key="8">
    <source>
        <dbReference type="ARBA" id="ARBA00034617"/>
    </source>
</evidence>
<dbReference type="NCBIfam" id="TIGR00614">
    <property type="entry name" value="recQ_fam"/>
    <property type="match status" value="1"/>
</dbReference>
<dbReference type="HOGENOM" id="CLU_001103_5_0_3"/>
<dbReference type="GO" id="GO:0005737">
    <property type="term" value="C:cytoplasm"/>
    <property type="evidence" value="ECO:0007669"/>
    <property type="project" value="TreeGrafter"/>
</dbReference>
<dbReference type="GO" id="GO:0043138">
    <property type="term" value="F:3'-5' DNA helicase activity"/>
    <property type="evidence" value="ECO:0007669"/>
    <property type="project" value="UniProtKB-EC"/>
</dbReference>
<dbReference type="eggNOG" id="COG0514">
    <property type="taxonomic scope" value="Bacteria"/>
</dbReference>